<dbReference type="OrthoDB" id="6151005at2759"/>
<evidence type="ECO:0000313" key="16">
    <source>
        <dbReference type="Proteomes" id="UP000886700"/>
    </source>
</evidence>
<evidence type="ECO:0000256" key="11">
    <source>
        <dbReference type="ARBA" id="ARBA00023170"/>
    </source>
</evidence>
<keyword evidence="6 13" id="KW-0812">Transmembrane</keyword>
<dbReference type="PRINTS" id="PR00237">
    <property type="entry name" value="GPCRRHODOPSN"/>
</dbReference>
<keyword evidence="10 14" id="KW-0472">Membrane</keyword>
<comment type="function">
    <text evidence="1">Odorant receptor.</text>
</comment>
<evidence type="ECO:0000256" key="6">
    <source>
        <dbReference type="ARBA" id="ARBA00022692"/>
    </source>
</evidence>
<evidence type="ECO:0000256" key="14">
    <source>
        <dbReference type="RuleBase" id="RU363047"/>
    </source>
</evidence>
<dbReference type="RefSeq" id="XP_005085441.1">
    <property type="nucleotide sequence ID" value="XM_005085384.1"/>
</dbReference>
<evidence type="ECO:0000256" key="10">
    <source>
        <dbReference type="ARBA" id="ARBA00023136"/>
    </source>
</evidence>
<feature type="transmembrane region" description="Helical" evidence="14">
    <location>
        <begin position="139"/>
        <end position="160"/>
    </location>
</feature>
<evidence type="ECO:0000256" key="1">
    <source>
        <dbReference type="ARBA" id="ARBA00002936"/>
    </source>
</evidence>
<dbReference type="SUPFAM" id="SSF81321">
    <property type="entry name" value="Family A G protein-coupled receptor-like"/>
    <property type="match status" value="1"/>
</dbReference>
<evidence type="ECO:0000256" key="12">
    <source>
        <dbReference type="ARBA" id="ARBA00023224"/>
    </source>
</evidence>
<dbReference type="PRINTS" id="PR00245">
    <property type="entry name" value="OLFACTORYR"/>
</dbReference>
<keyword evidence="12 13" id="KW-0807">Transducer</keyword>
<dbReference type="FunFam" id="1.10.1220.70:FF:000001">
    <property type="entry name" value="Olfactory receptor"/>
    <property type="match status" value="1"/>
</dbReference>
<dbReference type="InterPro" id="IPR050516">
    <property type="entry name" value="Olfactory_GPCR"/>
</dbReference>
<protein>
    <recommendedName>
        <fullName evidence="14">Olfactory receptor</fullName>
    </recommendedName>
</protein>
<keyword evidence="4 14" id="KW-1003">Cell membrane</keyword>
<dbReference type="AlphaFoldDB" id="A0A1U7R3Z5"/>
<dbReference type="InterPro" id="IPR000276">
    <property type="entry name" value="GPCR_Rhodpsn"/>
</dbReference>
<dbReference type="GO" id="GO:0004930">
    <property type="term" value="F:G protein-coupled receptor activity"/>
    <property type="evidence" value="ECO:0007669"/>
    <property type="project" value="UniProtKB-KW"/>
</dbReference>
<dbReference type="FunFam" id="1.20.1070.10:FF:000037">
    <property type="entry name" value="Olfactory receptor"/>
    <property type="match status" value="1"/>
</dbReference>
<evidence type="ECO:0000256" key="3">
    <source>
        <dbReference type="ARBA" id="ARBA00010663"/>
    </source>
</evidence>
<proteinExistence type="inferred from homology"/>
<dbReference type="Proteomes" id="UP000886700">
    <property type="component" value="Unplaced"/>
</dbReference>
<keyword evidence="7 14" id="KW-0552">Olfaction</keyword>
<feature type="transmembrane region" description="Helical" evidence="14">
    <location>
        <begin position="270"/>
        <end position="290"/>
    </location>
</feature>
<keyword evidence="11 13" id="KW-0675">Receptor</keyword>
<dbReference type="eggNOG" id="ENOG502SHXQ">
    <property type="taxonomic scope" value="Eukaryota"/>
</dbReference>
<dbReference type="Gene3D" id="1.20.1070.10">
    <property type="entry name" value="Rhodopsin 7-helix transmembrane proteins"/>
    <property type="match status" value="1"/>
</dbReference>
<accession>A0A1U7R3Z5</accession>
<evidence type="ECO:0000256" key="13">
    <source>
        <dbReference type="RuleBase" id="RU000688"/>
    </source>
</evidence>
<feature type="transmembrane region" description="Helical" evidence="14">
    <location>
        <begin position="26"/>
        <end position="47"/>
    </location>
</feature>
<feature type="transmembrane region" description="Helical" evidence="14">
    <location>
        <begin position="193"/>
        <end position="219"/>
    </location>
</feature>
<reference evidence="17" key="1">
    <citation type="submission" date="2025-08" db="UniProtKB">
        <authorList>
            <consortium name="RefSeq"/>
        </authorList>
    </citation>
    <scope>IDENTIFICATION</scope>
    <source>
        <tissue evidence="17">Liver</tissue>
    </source>
</reference>
<comment type="similarity">
    <text evidence="3 13">Belongs to the G-protein coupled receptor 1 family.</text>
</comment>
<evidence type="ECO:0000256" key="4">
    <source>
        <dbReference type="ARBA" id="ARBA00022475"/>
    </source>
</evidence>
<evidence type="ECO:0000256" key="5">
    <source>
        <dbReference type="ARBA" id="ARBA00022606"/>
    </source>
</evidence>
<evidence type="ECO:0000313" key="17">
    <source>
        <dbReference type="RefSeq" id="XP_005085441.1"/>
    </source>
</evidence>
<dbReference type="PANTHER" id="PTHR26452">
    <property type="entry name" value="OLFACTORY RECEPTOR"/>
    <property type="match status" value="1"/>
</dbReference>
<dbReference type="InterPro" id="IPR017452">
    <property type="entry name" value="GPCR_Rhodpsn_7TM"/>
</dbReference>
<feature type="transmembrane region" description="Helical" evidence="14">
    <location>
        <begin position="59"/>
        <end position="76"/>
    </location>
</feature>
<dbReference type="GO" id="GO:0004984">
    <property type="term" value="F:olfactory receptor activity"/>
    <property type="evidence" value="ECO:0007669"/>
    <property type="project" value="InterPro"/>
</dbReference>
<evidence type="ECO:0000256" key="7">
    <source>
        <dbReference type="ARBA" id="ARBA00022725"/>
    </source>
</evidence>
<dbReference type="InterPro" id="IPR000725">
    <property type="entry name" value="Olfact_rcpt"/>
</dbReference>
<keyword evidence="16" id="KW-1185">Reference proteome</keyword>
<dbReference type="GeneID" id="101823066"/>
<dbReference type="PROSITE" id="PS50262">
    <property type="entry name" value="G_PROTEIN_RECEP_F1_2"/>
    <property type="match status" value="1"/>
</dbReference>
<comment type="subcellular location">
    <subcellularLocation>
        <location evidence="2 14">Cell membrane</location>
        <topology evidence="2 14">Multi-pass membrane protein</topology>
    </subcellularLocation>
</comment>
<evidence type="ECO:0000259" key="15">
    <source>
        <dbReference type="PROSITE" id="PS50262"/>
    </source>
</evidence>
<feature type="transmembrane region" description="Helical" evidence="14">
    <location>
        <begin position="240"/>
        <end position="258"/>
    </location>
</feature>
<keyword evidence="5 14" id="KW-0716">Sensory transduction</keyword>
<sequence length="326" mass="36313">MANFTTMTGFILMGFSDIQELQTLCGVFFLAIYLAILMSNFLIITLITLDLKFQTPMYYFLKNLSLFDVFLVSVPIPKFFVNSLTHNNSTSVLGCAFQILFMTSFSAGEIIILTAMSYDRYVAICCPLHYEVIMTSGTCLLMVVVSWAMGLLFGTVYTAGTFSMPFCGSNVIPQFFCDVPSLLKISCSETLGIIYTSLGIGMCLCMSCFISVVISYFYIFSTVLKIPTTKGQSKAFATCIPHLTVFTVFTATACFVYLKPPSNVPSISDRLFSVLYTMLPPALNPVIYSLRNNDVKCALRRLQQNLCPRGSHHLTFQSPIIYKSVF</sequence>
<dbReference type="PROSITE" id="PS00237">
    <property type="entry name" value="G_PROTEIN_RECEP_F1_1"/>
    <property type="match status" value="1"/>
</dbReference>
<dbReference type="Pfam" id="PF13853">
    <property type="entry name" value="7tm_4"/>
    <property type="match status" value="1"/>
</dbReference>
<name>A0A1U7R3Z5_MESAU</name>
<evidence type="ECO:0000256" key="9">
    <source>
        <dbReference type="ARBA" id="ARBA00023040"/>
    </source>
</evidence>
<feature type="transmembrane region" description="Helical" evidence="14">
    <location>
        <begin position="96"/>
        <end position="118"/>
    </location>
</feature>
<dbReference type="GO" id="GO:0005886">
    <property type="term" value="C:plasma membrane"/>
    <property type="evidence" value="ECO:0007669"/>
    <property type="project" value="UniProtKB-SubCell"/>
</dbReference>
<evidence type="ECO:0000256" key="2">
    <source>
        <dbReference type="ARBA" id="ARBA00004651"/>
    </source>
</evidence>
<gene>
    <name evidence="17" type="primary">LOC101823066</name>
</gene>
<evidence type="ECO:0000256" key="8">
    <source>
        <dbReference type="ARBA" id="ARBA00022989"/>
    </source>
</evidence>
<dbReference type="KEGG" id="maua:101823066"/>
<keyword evidence="9 13" id="KW-0297">G-protein coupled receptor</keyword>
<keyword evidence="8 14" id="KW-1133">Transmembrane helix</keyword>
<feature type="domain" description="G-protein coupled receptors family 1 profile" evidence="15">
    <location>
        <begin position="39"/>
        <end position="288"/>
    </location>
</feature>
<dbReference type="CDD" id="cd15227">
    <property type="entry name" value="7tmA_OR14-like"/>
    <property type="match status" value="1"/>
</dbReference>
<organism evidence="16 17">
    <name type="scientific">Mesocricetus auratus</name>
    <name type="common">Golden hamster</name>
    <dbReference type="NCBI Taxonomy" id="10036"/>
    <lineage>
        <taxon>Eukaryota</taxon>
        <taxon>Metazoa</taxon>
        <taxon>Chordata</taxon>
        <taxon>Craniata</taxon>
        <taxon>Vertebrata</taxon>
        <taxon>Euteleostomi</taxon>
        <taxon>Mammalia</taxon>
        <taxon>Eutheria</taxon>
        <taxon>Euarchontoglires</taxon>
        <taxon>Glires</taxon>
        <taxon>Rodentia</taxon>
        <taxon>Myomorpha</taxon>
        <taxon>Muroidea</taxon>
        <taxon>Cricetidae</taxon>
        <taxon>Cricetinae</taxon>
        <taxon>Mesocricetus</taxon>
    </lineage>
</organism>